<dbReference type="NCBIfam" id="TIGR04520">
    <property type="entry name" value="ECF_ATPase_1"/>
    <property type="match status" value="1"/>
</dbReference>
<evidence type="ECO:0000256" key="5">
    <source>
        <dbReference type="ARBA" id="ARBA00022741"/>
    </source>
</evidence>
<protein>
    <submittedName>
        <fullName evidence="10">Energy-coupling factor transporter ATPase</fullName>
    </submittedName>
</protein>
<organism evidence="10 11">
    <name type="scientific">Holzapfeliella saturejae</name>
    <dbReference type="NCBI Taxonomy" id="3082953"/>
    <lineage>
        <taxon>Bacteria</taxon>
        <taxon>Bacillati</taxon>
        <taxon>Bacillota</taxon>
        <taxon>Bacilli</taxon>
        <taxon>Lactobacillales</taxon>
        <taxon>Lactobacillaceae</taxon>
        <taxon>Holzapfeliella</taxon>
    </lineage>
</organism>
<evidence type="ECO:0000256" key="8">
    <source>
        <dbReference type="ARBA" id="ARBA00023136"/>
    </source>
</evidence>
<dbReference type="Pfam" id="PF00005">
    <property type="entry name" value="ABC_tran"/>
    <property type="match status" value="1"/>
</dbReference>
<dbReference type="RefSeq" id="WP_339968980.1">
    <property type="nucleotide sequence ID" value="NZ_JAWMWG010000001.1"/>
</dbReference>
<dbReference type="InterPro" id="IPR003593">
    <property type="entry name" value="AAA+_ATPase"/>
</dbReference>
<gene>
    <name evidence="10" type="ORF">R4Y45_02605</name>
</gene>
<dbReference type="InterPro" id="IPR030947">
    <property type="entry name" value="EcfA_1"/>
</dbReference>
<keyword evidence="3" id="KW-0813">Transport</keyword>
<dbReference type="InterPro" id="IPR015856">
    <property type="entry name" value="ABC_transpr_CbiO/EcfA_su"/>
</dbReference>
<keyword evidence="6" id="KW-0067">ATP-binding</keyword>
<evidence type="ECO:0000313" key="11">
    <source>
        <dbReference type="Proteomes" id="UP001377804"/>
    </source>
</evidence>
<dbReference type="InterPro" id="IPR027417">
    <property type="entry name" value="P-loop_NTPase"/>
</dbReference>
<comment type="similarity">
    <text evidence="2">Belongs to the ABC transporter superfamily.</text>
</comment>
<dbReference type="InterPro" id="IPR050095">
    <property type="entry name" value="ECF_ABC_transporter_ATP-bd"/>
</dbReference>
<keyword evidence="8" id="KW-0472">Membrane</keyword>
<dbReference type="PROSITE" id="PS50893">
    <property type="entry name" value="ABC_TRANSPORTER_2"/>
    <property type="match status" value="1"/>
</dbReference>
<keyword evidence="11" id="KW-1185">Reference proteome</keyword>
<dbReference type="Proteomes" id="UP001377804">
    <property type="component" value="Unassembled WGS sequence"/>
</dbReference>
<dbReference type="EMBL" id="JAWMWG010000001">
    <property type="protein sequence ID" value="MEJ6348117.1"/>
    <property type="molecule type" value="Genomic_DNA"/>
</dbReference>
<dbReference type="SMART" id="SM00382">
    <property type="entry name" value="AAA"/>
    <property type="match status" value="1"/>
</dbReference>
<keyword evidence="7" id="KW-1278">Translocase</keyword>
<evidence type="ECO:0000256" key="4">
    <source>
        <dbReference type="ARBA" id="ARBA00022475"/>
    </source>
</evidence>
<dbReference type="Gene3D" id="3.40.50.300">
    <property type="entry name" value="P-loop containing nucleotide triphosphate hydrolases"/>
    <property type="match status" value="1"/>
</dbReference>
<dbReference type="SUPFAM" id="SSF52540">
    <property type="entry name" value="P-loop containing nucleoside triphosphate hydrolases"/>
    <property type="match status" value="1"/>
</dbReference>
<evidence type="ECO:0000256" key="7">
    <source>
        <dbReference type="ARBA" id="ARBA00022967"/>
    </source>
</evidence>
<evidence type="ECO:0000313" key="10">
    <source>
        <dbReference type="EMBL" id="MEJ6348117.1"/>
    </source>
</evidence>
<keyword evidence="5" id="KW-0547">Nucleotide-binding</keyword>
<dbReference type="NCBIfam" id="NF010167">
    <property type="entry name" value="PRK13648.1"/>
    <property type="match status" value="1"/>
</dbReference>
<dbReference type="PANTHER" id="PTHR43553:SF24">
    <property type="entry name" value="ENERGY-COUPLING FACTOR TRANSPORTER ATP-BINDING PROTEIN ECFA1"/>
    <property type="match status" value="1"/>
</dbReference>
<name>A0ABU8SFG1_9LACO</name>
<evidence type="ECO:0000256" key="1">
    <source>
        <dbReference type="ARBA" id="ARBA00004202"/>
    </source>
</evidence>
<evidence type="ECO:0000256" key="2">
    <source>
        <dbReference type="ARBA" id="ARBA00005417"/>
    </source>
</evidence>
<dbReference type="InterPro" id="IPR003439">
    <property type="entry name" value="ABC_transporter-like_ATP-bd"/>
</dbReference>
<feature type="domain" description="ABC transporter" evidence="9">
    <location>
        <begin position="6"/>
        <end position="243"/>
    </location>
</feature>
<comment type="subcellular location">
    <subcellularLocation>
        <location evidence="1">Cell membrane</location>
        <topology evidence="1">Peripheral membrane protein</topology>
    </subcellularLocation>
</comment>
<dbReference type="CDD" id="cd03225">
    <property type="entry name" value="ABC_cobalt_CbiO_domain1"/>
    <property type="match status" value="1"/>
</dbReference>
<reference evidence="10 11" key="1">
    <citation type="submission" date="2023-10" db="EMBL/GenBank/DDBJ databases">
        <title>Holzapfeliella saturejae sp. nov. isolated from Satureja montana flowers.</title>
        <authorList>
            <person name="Alcantara C."/>
            <person name="Zuniga M."/>
            <person name="Landete J.M."/>
            <person name="Monedero V."/>
        </authorList>
    </citation>
    <scope>NUCLEOTIDE SEQUENCE [LARGE SCALE GENOMIC DNA]</scope>
    <source>
        <strain evidence="10 11">He02</strain>
    </source>
</reference>
<comment type="caution">
    <text evidence="10">The sequence shown here is derived from an EMBL/GenBank/DDBJ whole genome shotgun (WGS) entry which is preliminary data.</text>
</comment>
<dbReference type="InterPro" id="IPR017871">
    <property type="entry name" value="ABC_transporter-like_CS"/>
</dbReference>
<evidence type="ECO:0000259" key="9">
    <source>
        <dbReference type="PROSITE" id="PS50893"/>
    </source>
</evidence>
<dbReference type="PROSITE" id="PS00211">
    <property type="entry name" value="ABC_TRANSPORTER_1"/>
    <property type="match status" value="1"/>
</dbReference>
<accession>A0ABU8SFG1</accession>
<proteinExistence type="inferred from homology"/>
<evidence type="ECO:0000256" key="3">
    <source>
        <dbReference type="ARBA" id="ARBA00022448"/>
    </source>
</evidence>
<keyword evidence="4" id="KW-1003">Cell membrane</keyword>
<evidence type="ECO:0000256" key="6">
    <source>
        <dbReference type="ARBA" id="ARBA00022840"/>
    </source>
</evidence>
<sequence>MSKNIIEVKNLSYIYSQNDSPTLKNFSVNIAKDSWTCILGHNGSGKSTLVRLLTGLKEPDSDSSSQIIINGIEATEEKWFDIRNDLGIVFQNPDNQFVGATVEGDIAFGLENRNIDPDEIENRIQEVLAVVNMSEFRKMEPSKLSGGQKQRVAIAGILAIRPKIIILDEATSMLDPQGRNQIHQVIQEIKSKYQVTVISVTHDIEEATKADDICVLSDGQLVKQGTPKEVLADGDWLSEMGLMLPFAKQLAVELGQHAIKIPRDILDESELIDYLWKLNSKM</sequence>
<dbReference type="PANTHER" id="PTHR43553">
    <property type="entry name" value="HEAVY METAL TRANSPORTER"/>
    <property type="match status" value="1"/>
</dbReference>